<dbReference type="InterPro" id="IPR036388">
    <property type="entry name" value="WH-like_DNA-bd_sf"/>
</dbReference>
<dbReference type="Proteomes" id="UP000033865">
    <property type="component" value="Unassembled WGS sequence"/>
</dbReference>
<comment type="caution">
    <text evidence="2">The sequence shown here is derived from an EMBL/GenBank/DDBJ whole genome shotgun (WGS) entry which is preliminary data.</text>
</comment>
<evidence type="ECO:0000259" key="1">
    <source>
        <dbReference type="Pfam" id="PF01978"/>
    </source>
</evidence>
<protein>
    <submittedName>
        <fullName evidence="2">Transcriptional regulator, TrmB</fullName>
    </submittedName>
</protein>
<dbReference type="PANTHER" id="PTHR34293:SF1">
    <property type="entry name" value="HTH-TYPE TRANSCRIPTIONAL REGULATOR TRMBL2"/>
    <property type="match status" value="1"/>
</dbReference>
<dbReference type="AlphaFoldDB" id="A0A0G1XV47"/>
<accession>A0A0G1XV47</accession>
<organism evidence="2 3">
    <name type="scientific">Candidatus Uhrbacteria bacterium GW2011_GWC2_53_7</name>
    <dbReference type="NCBI Taxonomy" id="1618986"/>
    <lineage>
        <taxon>Bacteria</taxon>
        <taxon>Candidatus Uhriibacteriota</taxon>
    </lineage>
</organism>
<evidence type="ECO:0000313" key="3">
    <source>
        <dbReference type="Proteomes" id="UP000033865"/>
    </source>
</evidence>
<reference evidence="2 3" key="1">
    <citation type="journal article" date="2015" name="Nature">
        <title>rRNA introns, odd ribosomes, and small enigmatic genomes across a large radiation of phyla.</title>
        <authorList>
            <person name="Brown C.T."/>
            <person name="Hug L.A."/>
            <person name="Thomas B.C."/>
            <person name="Sharon I."/>
            <person name="Castelle C.J."/>
            <person name="Singh A."/>
            <person name="Wilkins M.J."/>
            <person name="Williams K.H."/>
            <person name="Banfield J.F."/>
        </authorList>
    </citation>
    <scope>NUCLEOTIDE SEQUENCE [LARGE SCALE GENOMIC DNA]</scope>
</reference>
<dbReference type="Gene3D" id="1.10.10.10">
    <property type="entry name" value="Winged helix-like DNA-binding domain superfamily/Winged helix DNA-binding domain"/>
    <property type="match status" value="1"/>
</dbReference>
<sequence length="254" mass="29412">MYADTFESLGLSPNEAKIYETLLYAGEAGVSEISVKSKVHRRNVYDALSRLVEKGLVFTIFQKGENRYQSVTPDKLMEILREKERQLNDVLPDLRKIYKEDEPIETAFIYKGLEGFKNYMRDLVRVSQDSYFLGAKALWFSPGIDKSFLKEFVRVSKEKKLKYYTIYDPRVPEKAPYAFQEVGGAYRVLPKAYKTPGVLDIFGDYVVTFTSVDIANFGEDGTIFVMRNPELAESYRTWFQFIWDHCSAPSLKKK</sequence>
<dbReference type="InterPro" id="IPR002831">
    <property type="entry name" value="Tscrpt_reg_TrmB_N"/>
</dbReference>
<dbReference type="Pfam" id="PF01978">
    <property type="entry name" value="TrmB"/>
    <property type="match status" value="1"/>
</dbReference>
<dbReference type="SUPFAM" id="SSF46785">
    <property type="entry name" value="Winged helix' DNA-binding domain"/>
    <property type="match status" value="1"/>
</dbReference>
<feature type="domain" description="Transcription regulator TrmB N-terminal" evidence="1">
    <location>
        <begin position="8"/>
        <end position="73"/>
    </location>
</feature>
<gene>
    <name evidence="2" type="ORF">UY82_C0058G0005</name>
</gene>
<dbReference type="InterPro" id="IPR036390">
    <property type="entry name" value="WH_DNA-bd_sf"/>
</dbReference>
<proteinExistence type="predicted"/>
<dbReference type="EMBL" id="LCRN01000058">
    <property type="protein sequence ID" value="KKW34800.1"/>
    <property type="molecule type" value="Genomic_DNA"/>
</dbReference>
<dbReference type="InterPro" id="IPR051797">
    <property type="entry name" value="TrmB-like"/>
</dbReference>
<name>A0A0G1XV47_9BACT</name>
<evidence type="ECO:0000313" key="2">
    <source>
        <dbReference type="EMBL" id="KKW34800.1"/>
    </source>
</evidence>
<dbReference type="PANTHER" id="PTHR34293">
    <property type="entry name" value="HTH-TYPE TRANSCRIPTIONAL REGULATOR TRMBL2"/>
    <property type="match status" value="1"/>
</dbReference>